<dbReference type="InterPro" id="IPR036397">
    <property type="entry name" value="RNaseH_sf"/>
</dbReference>
<name>A0A0C2JLP5_THEKT</name>
<dbReference type="Pfam" id="PF13358">
    <property type="entry name" value="DDE_3"/>
    <property type="match status" value="1"/>
</dbReference>
<evidence type="ECO:0000313" key="3">
    <source>
        <dbReference type="Proteomes" id="UP000031668"/>
    </source>
</evidence>
<dbReference type="Gene3D" id="3.30.420.10">
    <property type="entry name" value="Ribonuclease H-like superfamily/Ribonuclease H"/>
    <property type="match status" value="1"/>
</dbReference>
<dbReference type="GO" id="GO:0003676">
    <property type="term" value="F:nucleic acid binding"/>
    <property type="evidence" value="ECO:0007669"/>
    <property type="project" value="InterPro"/>
</dbReference>
<organism evidence="2 3">
    <name type="scientific">Thelohanellus kitauei</name>
    <name type="common">Myxosporean</name>
    <dbReference type="NCBI Taxonomy" id="669202"/>
    <lineage>
        <taxon>Eukaryota</taxon>
        <taxon>Metazoa</taxon>
        <taxon>Cnidaria</taxon>
        <taxon>Myxozoa</taxon>
        <taxon>Myxosporea</taxon>
        <taxon>Bivalvulida</taxon>
        <taxon>Platysporina</taxon>
        <taxon>Myxobolidae</taxon>
        <taxon>Thelohanellus</taxon>
    </lineage>
</organism>
<evidence type="ECO:0000259" key="1">
    <source>
        <dbReference type="Pfam" id="PF13358"/>
    </source>
</evidence>
<keyword evidence="3" id="KW-1185">Reference proteome</keyword>
<dbReference type="AlphaFoldDB" id="A0A0C2JLP5"/>
<sequence length="121" mass="13870">MDNVRFHKSNRVQTMLPENGDRIIYLPAFSPFLNPIENFCGSQFISVFPQVHLVFLQFTLGFPEFNLVGENFKNRIKSNDENNEAISHRFSCGGSKHRNLLMLPPLATPPSPPLWIRARLS</sequence>
<proteinExistence type="predicted"/>
<evidence type="ECO:0000313" key="2">
    <source>
        <dbReference type="EMBL" id="KII70303.1"/>
    </source>
</evidence>
<comment type="caution">
    <text evidence="2">The sequence shown here is derived from an EMBL/GenBank/DDBJ whole genome shotgun (WGS) entry which is preliminary data.</text>
</comment>
<dbReference type="Proteomes" id="UP000031668">
    <property type="component" value="Unassembled WGS sequence"/>
</dbReference>
<feature type="domain" description="Tc1-like transposase DDE" evidence="1">
    <location>
        <begin position="1"/>
        <end position="40"/>
    </location>
</feature>
<gene>
    <name evidence="2" type="ORF">RF11_15874</name>
</gene>
<dbReference type="EMBL" id="JWZT01002099">
    <property type="protein sequence ID" value="KII70303.1"/>
    <property type="molecule type" value="Genomic_DNA"/>
</dbReference>
<protein>
    <recommendedName>
        <fullName evidence="1">Tc1-like transposase DDE domain-containing protein</fullName>
    </recommendedName>
</protein>
<dbReference type="OrthoDB" id="2142724at2759"/>
<accession>A0A0C2JLP5</accession>
<dbReference type="InterPro" id="IPR038717">
    <property type="entry name" value="Tc1-like_DDE_dom"/>
</dbReference>
<reference evidence="2 3" key="1">
    <citation type="journal article" date="2014" name="Genome Biol. Evol.">
        <title>The genome of the myxosporean Thelohanellus kitauei shows adaptations to nutrient acquisition within its fish host.</title>
        <authorList>
            <person name="Yang Y."/>
            <person name="Xiong J."/>
            <person name="Zhou Z."/>
            <person name="Huo F."/>
            <person name="Miao W."/>
            <person name="Ran C."/>
            <person name="Liu Y."/>
            <person name="Zhang J."/>
            <person name="Feng J."/>
            <person name="Wang M."/>
            <person name="Wang M."/>
            <person name="Wang L."/>
            <person name="Yao B."/>
        </authorList>
    </citation>
    <scope>NUCLEOTIDE SEQUENCE [LARGE SCALE GENOMIC DNA]</scope>
    <source>
        <strain evidence="2">Wuqing</strain>
    </source>
</reference>